<dbReference type="RefSeq" id="WP_255043817.1">
    <property type="nucleotide sequence ID" value="NZ_JANEYT010000044.1"/>
</dbReference>
<dbReference type="EMBL" id="JANEYT010000044">
    <property type="protein sequence ID" value="MCQ1059723.1"/>
    <property type="molecule type" value="Genomic_DNA"/>
</dbReference>
<keyword evidence="1" id="KW-0812">Transmembrane</keyword>
<gene>
    <name evidence="2" type="ORF">NHN17_16870</name>
</gene>
<evidence type="ECO:0000313" key="3">
    <source>
        <dbReference type="Proteomes" id="UP001524460"/>
    </source>
</evidence>
<accession>A0ABT1N4Q3</accession>
<keyword evidence="1" id="KW-0472">Membrane</keyword>
<protein>
    <submittedName>
        <fullName evidence="2">Uncharacterized protein</fullName>
    </submittedName>
</protein>
<organism evidence="2 3">
    <name type="scientific">Photobacterium pectinilyticum</name>
    <dbReference type="NCBI Taxonomy" id="2906793"/>
    <lineage>
        <taxon>Bacteria</taxon>
        <taxon>Pseudomonadati</taxon>
        <taxon>Pseudomonadota</taxon>
        <taxon>Gammaproteobacteria</taxon>
        <taxon>Vibrionales</taxon>
        <taxon>Vibrionaceae</taxon>
        <taxon>Photobacterium</taxon>
    </lineage>
</organism>
<keyword evidence="1" id="KW-1133">Transmembrane helix</keyword>
<evidence type="ECO:0000256" key="1">
    <source>
        <dbReference type="SAM" id="Phobius"/>
    </source>
</evidence>
<evidence type="ECO:0000313" key="2">
    <source>
        <dbReference type="EMBL" id="MCQ1059723.1"/>
    </source>
</evidence>
<feature type="transmembrane region" description="Helical" evidence="1">
    <location>
        <begin position="44"/>
        <end position="65"/>
    </location>
</feature>
<reference evidence="2 3" key="1">
    <citation type="submission" date="2022-07" db="EMBL/GenBank/DDBJ databases">
        <title>Photobacterium pectinilyticum sp. nov., a marine bacterium isolated from surface seawater of Qingdao offshore.</title>
        <authorList>
            <person name="Wang X."/>
        </authorList>
    </citation>
    <scope>NUCLEOTIDE SEQUENCE [LARGE SCALE GENOMIC DNA]</scope>
    <source>
        <strain evidence="2 3">ZSDE20</strain>
    </source>
</reference>
<proteinExistence type="predicted"/>
<feature type="transmembrane region" description="Helical" evidence="1">
    <location>
        <begin position="100"/>
        <end position="120"/>
    </location>
</feature>
<comment type="caution">
    <text evidence="2">The sequence shown here is derived from an EMBL/GenBank/DDBJ whole genome shotgun (WGS) entry which is preliminary data.</text>
</comment>
<sequence>MEIEQLLKLAERISSDIDLIWGFFVTISLAIIALIQSEKAKKQLFTPIVSVSFCFYSIVGVFLFLKYEALKVIVDQLSSQANGQVDVIKAVFSSGLEPNLVPFVMAIAWIALTVISKFTLNRHK</sequence>
<feature type="transmembrane region" description="Helical" evidence="1">
    <location>
        <begin position="20"/>
        <end position="37"/>
    </location>
</feature>
<keyword evidence="3" id="KW-1185">Reference proteome</keyword>
<dbReference type="Proteomes" id="UP001524460">
    <property type="component" value="Unassembled WGS sequence"/>
</dbReference>
<name>A0ABT1N4Q3_9GAMM</name>